<keyword evidence="6 15" id="KW-0418">Kinase</keyword>
<dbReference type="InterPro" id="IPR006204">
    <property type="entry name" value="GHMP_kinase_N_dom"/>
</dbReference>
<keyword evidence="9" id="KW-0299">Galactose metabolism</keyword>
<dbReference type="Gene3D" id="3.30.70.890">
    <property type="entry name" value="GHMP kinase, C-terminal domain"/>
    <property type="match status" value="1"/>
</dbReference>
<feature type="domain" description="GHMP kinase N-terminal" evidence="12">
    <location>
        <begin position="108"/>
        <end position="195"/>
    </location>
</feature>
<dbReference type="PIRSF" id="PIRSF000530">
    <property type="entry name" value="Galactokinase"/>
    <property type="match status" value="1"/>
</dbReference>
<evidence type="ECO:0000256" key="7">
    <source>
        <dbReference type="ARBA" id="ARBA00022840"/>
    </source>
</evidence>
<feature type="domain" description="GHMP kinase C-terminal" evidence="13">
    <location>
        <begin position="296"/>
        <end position="374"/>
    </location>
</feature>
<keyword evidence="3" id="KW-0808">Transferase</keyword>
<dbReference type="InterPro" id="IPR013750">
    <property type="entry name" value="GHMP_kinase_C_dom"/>
</dbReference>
<evidence type="ECO:0000259" key="13">
    <source>
        <dbReference type="Pfam" id="PF08544"/>
    </source>
</evidence>
<dbReference type="Proteomes" id="UP000032679">
    <property type="component" value="Unassembled WGS sequence"/>
</dbReference>
<dbReference type="AlphaFoldDB" id="A0A0D6MMX0"/>
<dbReference type="PROSITE" id="PS00627">
    <property type="entry name" value="GHMP_KINASES_ATP"/>
    <property type="match status" value="1"/>
</dbReference>
<evidence type="ECO:0000259" key="14">
    <source>
        <dbReference type="Pfam" id="PF10509"/>
    </source>
</evidence>
<gene>
    <name evidence="15" type="ORF">Tasa_038_018</name>
</gene>
<comment type="similarity">
    <text evidence="1">Belongs to the GHMP kinase family. GalK subfamily.</text>
</comment>
<dbReference type="PANTHER" id="PTHR10457:SF7">
    <property type="entry name" value="GALACTOKINASE-RELATED"/>
    <property type="match status" value="1"/>
</dbReference>
<evidence type="ECO:0000259" key="12">
    <source>
        <dbReference type="Pfam" id="PF00288"/>
    </source>
</evidence>
<dbReference type="FunFam" id="3.30.230.10:FF:000017">
    <property type="entry name" value="Galactokinase"/>
    <property type="match status" value="1"/>
</dbReference>
<keyword evidence="7" id="KW-0067">ATP-binding</keyword>
<dbReference type="PRINTS" id="PR00473">
    <property type="entry name" value="GALCTOKINASE"/>
</dbReference>
<evidence type="ECO:0000313" key="16">
    <source>
        <dbReference type="Proteomes" id="UP000032679"/>
    </source>
</evidence>
<dbReference type="PROSITE" id="PS00106">
    <property type="entry name" value="GALACTOKINASE"/>
    <property type="match status" value="1"/>
</dbReference>
<dbReference type="InterPro" id="IPR000705">
    <property type="entry name" value="Galactokinase"/>
</dbReference>
<protein>
    <recommendedName>
        <fullName evidence="11">Galactokinase</fullName>
        <ecNumber evidence="11">2.7.1.6</ecNumber>
    </recommendedName>
</protein>
<dbReference type="InterPro" id="IPR006206">
    <property type="entry name" value="Mevalonate/galactokinase"/>
</dbReference>
<dbReference type="Pfam" id="PF08544">
    <property type="entry name" value="GHMP_kinases_C"/>
    <property type="match status" value="1"/>
</dbReference>
<sequence>MTPSSDNIVMVEATDPVTRAKEGFEAHFGLPPSVVVQAPGRVNLIGEHTDYNDGFVLPCAIEFRNVVALSPRSDGHVHVLALDMGNETDVFAVDVPVSHAETADWSDYVRGAVEILRRQGRHLAGCDMAIAGDVPQGAGLSSSASLLVAIITAFRELDHLDDLAPKRVAEAARAVETDFVGVKCGIMDQMISACGERGHALLIDCRSLETTPVALHPDLAVLIVHSGVSRGLVESEYNHRREECERAAAHFGVPALRDLSLGRLDAAPDLPDPVAWRRARHIVTENARVLDSVEPLAGGDLPAIRALLQASHASMRDDFGITTPKIDELVAIVQDAIGERGGARMTGGGFGGCIVAVLDREALEAALQAVAQRYQTPDGTPALCFVSQPSAGASRIQ</sequence>
<keyword evidence="16" id="KW-1185">Reference proteome</keyword>
<dbReference type="PRINTS" id="PR00959">
    <property type="entry name" value="MEVGALKINASE"/>
</dbReference>
<dbReference type="GO" id="GO:0006012">
    <property type="term" value="P:galactose metabolic process"/>
    <property type="evidence" value="ECO:0007669"/>
    <property type="project" value="UniProtKB-UniRule"/>
</dbReference>
<dbReference type="NCBIfam" id="TIGR00131">
    <property type="entry name" value="gal_kin"/>
    <property type="match status" value="1"/>
</dbReference>
<dbReference type="GO" id="GO:0005829">
    <property type="term" value="C:cytosol"/>
    <property type="evidence" value="ECO:0007669"/>
    <property type="project" value="TreeGrafter"/>
</dbReference>
<evidence type="ECO:0000256" key="4">
    <source>
        <dbReference type="ARBA" id="ARBA00022723"/>
    </source>
</evidence>
<dbReference type="InterPro" id="IPR019741">
    <property type="entry name" value="Galactokinase_CS"/>
</dbReference>
<accession>A0A0D6MMX0</accession>
<evidence type="ECO:0000256" key="8">
    <source>
        <dbReference type="ARBA" id="ARBA00022842"/>
    </source>
</evidence>
<dbReference type="RefSeq" id="WP_199484105.1">
    <property type="nucleotide sequence ID" value="NZ_BALE01000038.1"/>
</dbReference>
<dbReference type="Gene3D" id="3.30.230.10">
    <property type="match status" value="1"/>
</dbReference>
<name>A0A0D6MMX0_9PROT</name>
<comment type="caution">
    <text evidence="15">The sequence shown here is derived from an EMBL/GenBank/DDBJ whole genome shotgun (WGS) entry which is preliminary data.</text>
</comment>
<dbReference type="GO" id="GO:0004335">
    <property type="term" value="F:galactokinase activity"/>
    <property type="evidence" value="ECO:0007669"/>
    <property type="project" value="UniProtKB-UniRule"/>
</dbReference>
<dbReference type="EMBL" id="BALE01000038">
    <property type="protein sequence ID" value="GAN55037.1"/>
    <property type="molecule type" value="Genomic_DNA"/>
</dbReference>
<dbReference type="Pfam" id="PF10509">
    <property type="entry name" value="GalKase_gal_bdg"/>
    <property type="match status" value="1"/>
</dbReference>
<reference evidence="15 16" key="1">
    <citation type="submission" date="2012-10" db="EMBL/GenBank/DDBJ databases">
        <title>Genome sequencing of Tanticharoenia sakaeratensis NBRC 103193.</title>
        <authorList>
            <person name="Azuma Y."/>
            <person name="Hadano H."/>
            <person name="Hirakawa H."/>
            <person name="Matsushita K."/>
        </authorList>
    </citation>
    <scope>NUCLEOTIDE SEQUENCE [LARGE SCALE GENOMIC DNA]</scope>
    <source>
        <strain evidence="15 16">NBRC 103193</strain>
    </source>
</reference>
<keyword evidence="5" id="KW-0547">Nucleotide-binding</keyword>
<evidence type="ECO:0000256" key="6">
    <source>
        <dbReference type="ARBA" id="ARBA00022777"/>
    </source>
</evidence>
<evidence type="ECO:0000256" key="10">
    <source>
        <dbReference type="ARBA" id="ARBA00023277"/>
    </source>
</evidence>
<dbReference type="FunFam" id="3.30.70.890:FF:000001">
    <property type="entry name" value="Galactokinase"/>
    <property type="match status" value="1"/>
</dbReference>
<dbReference type="Pfam" id="PF00288">
    <property type="entry name" value="GHMP_kinases_N"/>
    <property type="match status" value="1"/>
</dbReference>
<evidence type="ECO:0000256" key="3">
    <source>
        <dbReference type="ARBA" id="ARBA00022679"/>
    </source>
</evidence>
<dbReference type="GO" id="GO:0005524">
    <property type="term" value="F:ATP binding"/>
    <property type="evidence" value="ECO:0007669"/>
    <property type="project" value="UniProtKB-UniRule"/>
</dbReference>
<organism evidence="15 16">
    <name type="scientific">Tanticharoenia sakaeratensis NBRC 103193</name>
    <dbReference type="NCBI Taxonomy" id="1231623"/>
    <lineage>
        <taxon>Bacteria</taxon>
        <taxon>Pseudomonadati</taxon>
        <taxon>Pseudomonadota</taxon>
        <taxon>Alphaproteobacteria</taxon>
        <taxon>Acetobacterales</taxon>
        <taxon>Acetobacteraceae</taxon>
        <taxon>Tanticharoenia</taxon>
    </lineage>
</organism>
<dbReference type="GO" id="GO:0046872">
    <property type="term" value="F:metal ion binding"/>
    <property type="evidence" value="ECO:0007669"/>
    <property type="project" value="UniProtKB-KW"/>
</dbReference>
<dbReference type="SUPFAM" id="SSF55060">
    <property type="entry name" value="GHMP Kinase, C-terminal domain"/>
    <property type="match status" value="1"/>
</dbReference>
<evidence type="ECO:0000256" key="11">
    <source>
        <dbReference type="NCBIfam" id="TIGR00131"/>
    </source>
</evidence>
<keyword evidence="2" id="KW-0963">Cytoplasm</keyword>
<feature type="domain" description="Galactokinase N-terminal" evidence="14">
    <location>
        <begin position="23"/>
        <end position="71"/>
    </location>
</feature>
<evidence type="ECO:0000313" key="15">
    <source>
        <dbReference type="EMBL" id="GAN55037.1"/>
    </source>
</evidence>
<keyword evidence="4" id="KW-0479">Metal-binding</keyword>
<evidence type="ECO:0000256" key="5">
    <source>
        <dbReference type="ARBA" id="ARBA00022741"/>
    </source>
</evidence>
<dbReference type="InterPro" id="IPR036554">
    <property type="entry name" value="GHMP_kinase_C_sf"/>
</dbReference>
<dbReference type="PANTHER" id="PTHR10457">
    <property type="entry name" value="MEVALONATE KINASE/GALACTOKINASE"/>
    <property type="match status" value="1"/>
</dbReference>
<dbReference type="EC" id="2.7.1.6" evidence="11"/>
<dbReference type="InterPro" id="IPR014721">
    <property type="entry name" value="Ribsml_uS5_D2-typ_fold_subgr"/>
</dbReference>
<dbReference type="InterPro" id="IPR019539">
    <property type="entry name" value="GalKase_N"/>
</dbReference>
<dbReference type="SUPFAM" id="SSF54211">
    <property type="entry name" value="Ribosomal protein S5 domain 2-like"/>
    <property type="match status" value="1"/>
</dbReference>
<dbReference type="InterPro" id="IPR006203">
    <property type="entry name" value="GHMP_knse_ATP-bd_CS"/>
</dbReference>
<evidence type="ECO:0000256" key="9">
    <source>
        <dbReference type="ARBA" id="ARBA00023144"/>
    </source>
</evidence>
<evidence type="ECO:0000256" key="2">
    <source>
        <dbReference type="ARBA" id="ARBA00022490"/>
    </source>
</evidence>
<keyword evidence="10" id="KW-0119">Carbohydrate metabolism</keyword>
<dbReference type="STRING" id="1231623.Tasa_038_018"/>
<dbReference type="InterPro" id="IPR020568">
    <property type="entry name" value="Ribosomal_Su5_D2-typ_SF"/>
</dbReference>
<keyword evidence="8" id="KW-0460">Magnesium</keyword>
<evidence type="ECO:0000256" key="1">
    <source>
        <dbReference type="ARBA" id="ARBA00006566"/>
    </source>
</evidence>
<proteinExistence type="inferred from homology"/>